<name>A0ABW3LIV0_9BACI</name>
<comment type="caution">
    <text evidence="1">The sequence shown here is derived from an EMBL/GenBank/DDBJ whole genome shotgun (WGS) entry which is preliminary data.</text>
</comment>
<accession>A0ABW3LIV0</accession>
<proteinExistence type="predicted"/>
<dbReference type="Proteomes" id="UP001597040">
    <property type="component" value="Unassembled WGS sequence"/>
</dbReference>
<dbReference type="RefSeq" id="WP_390360135.1">
    <property type="nucleotide sequence ID" value="NZ_JBHTKJ010000011.1"/>
</dbReference>
<organism evidence="1 2">
    <name type="scientific">Virgibacillus byunsanensis</name>
    <dbReference type="NCBI Taxonomy" id="570945"/>
    <lineage>
        <taxon>Bacteria</taxon>
        <taxon>Bacillati</taxon>
        <taxon>Bacillota</taxon>
        <taxon>Bacilli</taxon>
        <taxon>Bacillales</taxon>
        <taxon>Bacillaceae</taxon>
        <taxon>Virgibacillus</taxon>
    </lineage>
</organism>
<evidence type="ECO:0000313" key="1">
    <source>
        <dbReference type="EMBL" id="MFD1037768.1"/>
    </source>
</evidence>
<protein>
    <recommendedName>
        <fullName evidence="3">Group-specific protein</fullName>
    </recommendedName>
</protein>
<dbReference type="EMBL" id="JBHTKJ010000011">
    <property type="protein sequence ID" value="MFD1037768.1"/>
    <property type="molecule type" value="Genomic_DNA"/>
</dbReference>
<reference evidence="2" key="1">
    <citation type="journal article" date="2019" name="Int. J. Syst. Evol. Microbiol.">
        <title>The Global Catalogue of Microorganisms (GCM) 10K type strain sequencing project: providing services to taxonomists for standard genome sequencing and annotation.</title>
        <authorList>
            <consortium name="The Broad Institute Genomics Platform"/>
            <consortium name="The Broad Institute Genome Sequencing Center for Infectious Disease"/>
            <person name="Wu L."/>
            <person name="Ma J."/>
        </authorList>
    </citation>
    <scope>NUCLEOTIDE SEQUENCE [LARGE SCALE GENOMIC DNA]</scope>
    <source>
        <strain evidence="2">CCUG 56754</strain>
    </source>
</reference>
<sequence length="75" mass="8916">MGTCNIDHSHEDVVKKLESQEKFLPVNLTKQLETFLREEHSQKTLNELFHLFKKYDLASKTEQEDRNKQLENLIS</sequence>
<evidence type="ECO:0000313" key="2">
    <source>
        <dbReference type="Proteomes" id="UP001597040"/>
    </source>
</evidence>
<evidence type="ECO:0008006" key="3">
    <source>
        <dbReference type="Google" id="ProtNLM"/>
    </source>
</evidence>
<keyword evidence="2" id="KW-1185">Reference proteome</keyword>
<gene>
    <name evidence="1" type="ORF">ACFQ3N_05000</name>
</gene>